<protein>
    <submittedName>
        <fullName evidence="5">ATP-binding cassette domain-containing protein</fullName>
    </submittedName>
</protein>
<feature type="compositionally biased region" description="Low complexity" evidence="3">
    <location>
        <begin position="335"/>
        <end position="344"/>
    </location>
</feature>
<dbReference type="PANTHER" id="PTHR42855">
    <property type="entry name" value="ABC TRANSPORTER ATP-BINDING SUBUNIT"/>
    <property type="match status" value="1"/>
</dbReference>
<accession>A0A956M1F5</accession>
<comment type="caution">
    <text evidence="5">The sequence shown here is derived from an EMBL/GenBank/DDBJ whole genome shotgun (WGS) entry which is preliminary data.</text>
</comment>
<evidence type="ECO:0000256" key="1">
    <source>
        <dbReference type="ARBA" id="ARBA00022741"/>
    </source>
</evidence>
<dbReference type="Gene3D" id="1.10.287.380">
    <property type="entry name" value="Valyl-tRNA synthetase, C-terminal domain"/>
    <property type="match status" value="1"/>
</dbReference>
<proteinExistence type="predicted"/>
<evidence type="ECO:0000256" key="3">
    <source>
        <dbReference type="SAM" id="MobiDB-lite"/>
    </source>
</evidence>
<dbReference type="InterPro" id="IPR037118">
    <property type="entry name" value="Val-tRNA_synth_C_sf"/>
</dbReference>
<organism evidence="5 6">
    <name type="scientific">Eiseniibacteriota bacterium</name>
    <dbReference type="NCBI Taxonomy" id="2212470"/>
    <lineage>
        <taxon>Bacteria</taxon>
        <taxon>Candidatus Eiseniibacteriota</taxon>
    </lineage>
</organism>
<evidence type="ECO:0000313" key="6">
    <source>
        <dbReference type="Proteomes" id="UP000697710"/>
    </source>
</evidence>
<dbReference type="PANTHER" id="PTHR42855:SF1">
    <property type="entry name" value="ABC TRANSPORTER DOMAIN-CONTAINING PROTEIN"/>
    <property type="match status" value="1"/>
</dbReference>
<feature type="region of interest" description="Disordered" evidence="3">
    <location>
        <begin position="315"/>
        <end position="345"/>
    </location>
</feature>
<dbReference type="CDD" id="cd03221">
    <property type="entry name" value="ABCF_EF-3"/>
    <property type="match status" value="1"/>
</dbReference>
<dbReference type="InterPro" id="IPR032524">
    <property type="entry name" value="ABC_tran_C"/>
</dbReference>
<dbReference type="Pfam" id="PF00005">
    <property type="entry name" value="ABC_tran"/>
    <property type="match status" value="1"/>
</dbReference>
<dbReference type="GO" id="GO:0003677">
    <property type="term" value="F:DNA binding"/>
    <property type="evidence" value="ECO:0007669"/>
    <property type="project" value="InterPro"/>
</dbReference>
<evidence type="ECO:0000259" key="4">
    <source>
        <dbReference type="PROSITE" id="PS50893"/>
    </source>
</evidence>
<keyword evidence="1" id="KW-0547">Nucleotide-binding</keyword>
<feature type="non-terminal residue" evidence="5">
    <location>
        <position position="1"/>
    </location>
</feature>
<dbReference type="Pfam" id="PF16326">
    <property type="entry name" value="ABC_tran_CTD"/>
    <property type="match status" value="1"/>
</dbReference>
<dbReference type="Gene3D" id="3.40.50.300">
    <property type="entry name" value="P-loop containing nucleotide triphosphate hydrolases"/>
    <property type="match status" value="1"/>
</dbReference>
<dbReference type="InterPro" id="IPR032781">
    <property type="entry name" value="ABC_tran_Xtn"/>
</dbReference>
<dbReference type="GO" id="GO:0005524">
    <property type="term" value="F:ATP binding"/>
    <property type="evidence" value="ECO:0007669"/>
    <property type="project" value="UniProtKB-KW"/>
</dbReference>
<sequence>DRGKLRSYRGGYGDYLERRAAELEVEAEQAALFDKKLAQEEAWLRRGIKARRTRNEGRVRALQAMREERRARRTEQGAVAAQLQEAEKSGKIVLRARHVTFSYDAAADTRPVVADLSVTVQRGDRIGIVGPNGSGKTTLLRLLLGRLLPKVGEVVTGAKVEVAYFEQLHDTIDPTKTVFQNVGEGRDTVTVGGTERHVVGYLRDFLFSNEQIQGPVTKLSGGELKRLQLAKVLSRPCNLLVLDEPTNDLDLETLELVEDLLAGFDGTVLLVSHDREFLDNVVTSTLVFEGAGRWMEYAGGYEDWLRQRKADETESKRLATRSSAAAGGTKRSSGDESGSSAVSAKARKLGYQEKRELDALPDRIEKLEVEKNRLFTLLSSPDFYRTRTDEIATTKDRLATIEEEILAAYERWETLEKIRETAG</sequence>
<reference evidence="5" key="2">
    <citation type="journal article" date="2021" name="Microbiome">
        <title>Successional dynamics and alternative stable states in a saline activated sludge microbial community over 9 years.</title>
        <authorList>
            <person name="Wang Y."/>
            <person name="Ye J."/>
            <person name="Ju F."/>
            <person name="Liu L."/>
            <person name="Boyd J.A."/>
            <person name="Deng Y."/>
            <person name="Parks D.H."/>
            <person name="Jiang X."/>
            <person name="Yin X."/>
            <person name="Woodcroft B.J."/>
            <person name="Tyson G.W."/>
            <person name="Hugenholtz P."/>
            <person name="Polz M.F."/>
            <person name="Zhang T."/>
        </authorList>
    </citation>
    <scope>NUCLEOTIDE SEQUENCE</scope>
    <source>
        <strain evidence="5">HKST-UBA01</strain>
    </source>
</reference>
<dbReference type="SUPFAM" id="SSF52540">
    <property type="entry name" value="P-loop containing nucleoside triphosphate hydrolases"/>
    <property type="match status" value="1"/>
</dbReference>
<dbReference type="InterPro" id="IPR017871">
    <property type="entry name" value="ABC_transporter-like_CS"/>
</dbReference>
<dbReference type="Pfam" id="PF12848">
    <property type="entry name" value="ABC_tran_Xtn"/>
    <property type="match status" value="1"/>
</dbReference>
<feature type="domain" description="ABC transporter" evidence="4">
    <location>
        <begin position="94"/>
        <end position="317"/>
    </location>
</feature>
<dbReference type="InterPro" id="IPR003593">
    <property type="entry name" value="AAA+_ATPase"/>
</dbReference>
<dbReference type="InterPro" id="IPR051309">
    <property type="entry name" value="ABCF_ATPase"/>
</dbReference>
<reference evidence="5" key="1">
    <citation type="submission" date="2020-04" db="EMBL/GenBank/DDBJ databases">
        <authorList>
            <person name="Zhang T."/>
        </authorList>
    </citation>
    <scope>NUCLEOTIDE SEQUENCE</scope>
    <source>
        <strain evidence="5">HKST-UBA01</strain>
    </source>
</reference>
<gene>
    <name evidence="5" type="ORF">KC729_14040</name>
</gene>
<dbReference type="AlphaFoldDB" id="A0A956M1F5"/>
<dbReference type="Proteomes" id="UP000697710">
    <property type="component" value="Unassembled WGS sequence"/>
</dbReference>
<name>A0A956M1F5_UNCEI</name>
<dbReference type="InterPro" id="IPR027417">
    <property type="entry name" value="P-loop_NTPase"/>
</dbReference>
<dbReference type="FunFam" id="3.40.50.300:FF:000309">
    <property type="entry name" value="ABC transporter ATP-binding protein"/>
    <property type="match status" value="1"/>
</dbReference>
<dbReference type="GO" id="GO:0016887">
    <property type="term" value="F:ATP hydrolysis activity"/>
    <property type="evidence" value="ECO:0007669"/>
    <property type="project" value="InterPro"/>
</dbReference>
<dbReference type="SMART" id="SM00382">
    <property type="entry name" value="AAA"/>
    <property type="match status" value="1"/>
</dbReference>
<keyword evidence="2 5" id="KW-0067">ATP-binding</keyword>
<dbReference type="EMBL" id="JAGQHR010000482">
    <property type="protein sequence ID" value="MCA9728807.1"/>
    <property type="molecule type" value="Genomic_DNA"/>
</dbReference>
<evidence type="ECO:0000313" key="5">
    <source>
        <dbReference type="EMBL" id="MCA9728807.1"/>
    </source>
</evidence>
<dbReference type="PROSITE" id="PS00211">
    <property type="entry name" value="ABC_TRANSPORTER_1"/>
    <property type="match status" value="1"/>
</dbReference>
<dbReference type="InterPro" id="IPR003439">
    <property type="entry name" value="ABC_transporter-like_ATP-bd"/>
</dbReference>
<evidence type="ECO:0000256" key="2">
    <source>
        <dbReference type="ARBA" id="ARBA00022840"/>
    </source>
</evidence>
<dbReference type="PROSITE" id="PS50893">
    <property type="entry name" value="ABC_TRANSPORTER_2"/>
    <property type="match status" value="1"/>
</dbReference>